<sequence>MTVPHPSGRRPAVSHGGDLPDDPEHPRTLGEALARAAERFPDAGLHLVAADGGTDFLTHPDLLDRARAVRDGLRARGVAPGGYAILRIGAAVEYWPAFFGCVLAGVAPLTTAAVPEGTGDSSPALDALRHAWRTLGEPVVVAGTADAAGLRRLSPGGRVVTVTELADGHRPVPDADHRAAPEEVALLQLSSGSTGTPKIIPLTHLGLSQYAVGAREMLDVRPGDVLLNWLPVDHVAGLLLYHLGGVFLGATSVHVHTERVLADPLRWLELMRRHRVTHSWSPNFGLRLVADAVARDPDRRWDLPHVRRMVSGGEQCRPETFDAFVAATGVPAAAMTPAWGMSETCTGITFASLGEPGCRQRVRAASLDGDLVWATTDDDPADCVDFLSVGVPAPGASLRVVGGDDQVLPEGRIGRLQVRSPRLTPGYLADPEATRAALRPGGWWDTGDLAYMVDGGITVTGREKDLIIINGHNLPCHEVEQVAGEVAGVAAGLVAACGVPDPRTGTEALVVFHVPDPEAGRSAREVARDVTAAVARRWGTAPARVVAVPAGEFPRTTGGKIQRDALRRRFTARDVDTDQHQATPAADTPPAPAAPPPAAAPPPHPATSPHPAAPPSRAAVRRAVLDALGDLLDGPVDTDRPFWELGIGSVEIVRFRARLEQALGRPVPPPTFFAHPTVDALVRHLADTAPPPPPARSRSTGTTGSRSSAWRPASPVPPASTNSGRTSSPGWRASASSPPTNWPPRACRARTPPTSSGPAVCSTTSPASTRASSASAPARPSCSTRSTGCSWRPASTRWRTPGTPVTPTGPGSGSSPVAG</sequence>
<reference evidence="6 7" key="1">
    <citation type="submission" date="2019-07" db="EMBL/GenBank/DDBJ databases">
        <title>R&amp;d 2014.</title>
        <authorList>
            <person name="Klenk H.-P."/>
        </authorList>
    </citation>
    <scope>NUCLEOTIDE SEQUENCE [LARGE SCALE GENOMIC DNA]</scope>
    <source>
        <strain evidence="6 7">DSM 43912</strain>
    </source>
</reference>
<feature type="domain" description="Carrier" evidence="5">
    <location>
        <begin position="614"/>
        <end position="689"/>
    </location>
</feature>
<dbReference type="InterPro" id="IPR020845">
    <property type="entry name" value="AMP-binding_CS"/>
</dbReference>
<feature type="region of interest" description="Disordered" evidence="4">
    <location>
        <begin position="1"/>
        <end position="27"/>
    </location>
</feature>
<feature type="compositionally biased region" description="Low complexity" evidence="4">
    <location>
        <begin position="761"/>
        <end position="786"/>
    </location>
</feature>
<dbReference type="Gene3D" id="1.10.1200.10">
    <property type="entry name" value="ACP-like"/>
    <property type="match status" value="1"/>
</dbReference>
<dbReference type="SUPFAM" id="SSF56801">
    <property type="entry name" value="Acetyl-CoA synthetase-like"/>
    <property type="match status" value="1"/>
</dbReference>
<dbReference type="Pfam" id="PF13193">
    <property type="entry name" value="AMP-binding_C"/>
    <property type="match status" value="1"/>
</dbReference>
<dbReference type="InterPro" id="IPR045851">
    <property type="entry name" value="AMP-bd_C_sf"/>
</dbReference>
<dbReference type="PROSITE" id="PS00455">
    <property type="entry name" value="AMP_BINDING"/>
    <property type="match status" value="1"/>
</dbReference>
<evidence type="ECO:0000313" key="6">
    <source>
        <dbReference type="EMBL" id="TWJ28411.1"/>
    </source>
</evidence>
<feature type="compositionally biased region" description="Polar residues" evidence="4">
    <location>
        <begin position="719"/>
        <end position="739"/>
    </location>
</feature>
<dbReference type="GO" id="GO:0031177">
    <property type="term" value="F:phosphopantetheine binding"/>
    <property type="evidence" value="ECO:0007669"/>
    <property type="project" value="InterPro"/>
</dbReference>
<dbReference type="InterPro" id="IPR009081">
    <property type="entry name" value="PP-bd_ACP"/>
</dbReference>
<dbReference type="InterPro" id="IPR000873">
    <property type="entry name" value="AMP-dep_synth/lig_dom"/>
</dbReference>
<evidence type="ECO:0000256" key="3">
    <source>
        <dbReference type="ARBA" id="ARBA00022553"/>
    </source>
</evidence>
<comment type="caution">
    <text evidence="6">The sequence shown here is derived from an EMBL/GenBank/DDBJ whole genome shotgun (WGS) entry which is preliminary data.</text>
</comment>
<accession>A0A562WEE3</accession>
<keyword evidence="6" id="KW-0436">Ligase</keyword>
<gene>
    <name evidence="6" type="ORF">JD81_01915</name>
</gene>
<evidence type="ECO:0000256" key="1">
    <source>
        <dbReference type="ARBA" id="ARBA00006432"/>
    </source>
</evidence>
<dbReference type="InterPro" id="IPR025110">
    <property type="entry name" value="AMP-bd_C"/>
</dbReference>
<organism evidence="6 7">
    <name type="scientific">Micromonospora sagamiensis</name>
    <dbReference type="NCBI Taxonomy" id="47875"/>
    <lineage>
        <taxon>Bacteria</taxon>
        <taxon>Bacillati</taxon>
        <taxon>Actinomycetota</taxon>
        <taxon>Actinomycetes</taxon>
        <taxon>Micromonosporales</taxon>
        <taxon>Micromonosporaceae</taxon>
        <taxon>Micromonospora</taxon>
    </lineage>
</organism>
<dbReference type="Pfam" id="PF00550">
    <property type="entry name" value="PP-binding"/>
    <property type="match status" value="1"/>
</dbReference>
<dbReference type="SMART" id="SM00823">
    <property type="entry name" value="PKS_PP"/>
    <property type="match status" value="1"/>
</dbReference>
<dbReference type="InterPro" id="IPR042099">
    <property type="entry name" value="ANL_N_sf"/>
</dbReference>
<proteinExistence type="inferred from homology"/>
<dbReference type="Proteomes" id="UP000319728">
    <property type="component" value="Unassembled WGS sequence"/>
</dbReference>
<dbReference type="GO" id="GO:0070566">
    <property type="term" value="F:adenylyltransferase activity"/>
    <property type="evidence" value="ECO:0007669"/>
    <property type="project" value="TreeGrafter"/>
</dbReference>
<dbReference type="GO" id="GO:0016874">
    <property type="term" value="F:ligase activity"/>
    <property type="evidence" value="ECO:0007669"/>
    <property type="project" value="UniProtKB-KW"/>
</dbReference>
<dbReference type="PANTHER" id="PTHR22754">
    <property type="entry name" value="DISCO-INTERACTING PROTEIN 2 DIP2 -RELATED"/>
    <property type="match status" value="1"/>
</dbReference>
<dbReference type="GO" id="GO:0005886">
    <property type="term" value="C:plasma membrane"/>
    <property type="evidence" value="ECO:0007669"/>
    <property type="project" value="TreeGrafter"/>
</dbReference>
<keyword evidence="2" id="KW-0596">Phosphopantetheine</keyword>
<feature type="compositionally biased region" description="Low complexity" evidence="4">
    <location>
        <begin position="696"/>
        <end position="708"/>
    </location>
</feature>
<protein>
    <submittedName>
        <fullName evidence="6">Acyl-CoA synthetase (AMP-forming)/AMP-acid ligase II</fullName>
    </submittedName>
</protein>
<dbReference type="Gene3D" id="3.30.300.30">
    <property type="match status" value="1"/>
</dbReference>
<dbReference type="Pfam" id="PF00501">
    <property type="entry name" value="AMP-binding"/>
    <property type="match status" value="1"/>
</dbReference>
<dbReference type="GO" id="GO:0006633">
    <property type="term" value="P:fatty acid biosynthetic process"/>
    <property type="evidence" value="ECO:0007669"/>
    <property type="project" value="TreeGrafter"/>
</dbReference>
<keyword evidence="7" id="KW-1185">Reference proteome</keyword>
<dbReference type="EMBL" id="VLLP01000001">
    <property type="protein sequence ID" value="TWJ28411.1"/>
    <property type="molecule type" value="Genomic_DNA"/>
</dbReference>
<dbReference type="SUPFAM" id="SSF47336">
    <property type="entry name" value="ACP-like"/>
    <property type="match status" value="1"/>
</dbReference>
<dbReference type="Gene3D" id="3.40.50.12780">
    <property type="entry name" value="N-terminal domain of ligase-like"/>
    <property type="match status" value="1"/>
</dbReference>
<keyword evidence="3" id="KW-0597">Phosphoprotein</keyword>
<comment type="similarity">
    <text evidence="1">Belongs to the ATP-dependent AMP-binding enzyme family.</text>
</comment>
<feature type="region of interest" description="Disordered" evidence="4">
    <location>
        <begin position="573"/>
        <end position="617"/>
    </location>
</feature>
<evidence type="ECO:0000313" key="7">
    <source>
        <dbReference type="Proteomes" id="UP000319728"/>
    </source>
</evidence>
<dbReference type="InterPro" id="IPR020806">
    <property type="entry name" value="PKS_PP-bd"/>
</dbReference>
<dbReference type="PANTHER" id="PTHR22754:SF32">
    <property type="entry name" value="DISCO-INTERACTING PROTEIN 2"/>
    <property type="match status" value="1"/>
</dbReference>
<feature type="compositionally biased region" description="Low complexity" evidence="4">
    <location>
        <begin position="743"/>
        <end position="754"/>
    </location>
</feature>
<feature type="region of interest" description="Disordered" evidence="4">
    <location>
        <begin position="685"/>
        <end position="819"/>
    </location>
</feature>
<dbReference type="PROSITE" id="PS50075">
    <property type="entry name" value="CARRIER"/>
    <property type="match status" value="1"/>
</dbReference>
<feature type="compositionally biased region" description="Low complexity" evidence="4">
    <location>
        <begin position="800"/>
        <end position="819"/>
    </location>
</feature>
<evidence type="ECO:0000256" key="4">
    <source>
        <dbReference type="SAM" id="MobiDB-lite"/>
    </source>
</evidence>
<name>A0A562WEE3_9ACTN</name>
<feature type="compositionally biased region" description="Pro residues" evidence="4">
    <location>
        <begin position="587"/>
        <end position="614"/>
    </location>
</feature>
<evidence type="ECO:0000256" key="2">
    <source>
        <dbReference type="ARBA" id="ARBA00022450"/>
    </source>
</evidence>
<dbReference type="AlphaFoldDB" id="A0A562WEE3"/>
<dbReference type="InterPro" id="IPR036736">
    <property type="entry name" value="ACP-like_sf"/>
</dbReference>
<evidence type="ECO:0000259" key="5">
    <source>
        <dbReference type="PROSITE" id="PS50075"/>
    </source>
</evidence>